<reference evidence="2 3" key="1">
    <citation type="journal article" date="2010" name="Virol. J.">
        <title>Genomes of the T4-related bacteriophages as windows on microbial genome evolution.</title>
        <authorList>
            <person name="Petrov V.M."/>
            <person name="Ratnayaka S."/>
            <person name="Nolan J.M."/>
            <person name="Miller E.S."/>
            <person name="Karam J.D."/>
        </authorList>
    </citation>
    <scope>NUCLEOTIDE SEQUENCE [LARGE SCALE GENOMIC DNA]</scope>
</reference>
<evidence type="ECO:0000256" key="1">
    <source>
        <dbReference type="SAM" id="Phobius"/>
    </source>
</evidence>
<accession>E5E4B2</accession>
<dbReference type="Proteomes" id="UP000008730">
    <property type="component" value="Segment"/>
</dbReference>
<feature type="transmembrane region" description="Helical" evidence="1">
    <location>
        <begin position="74"/>
        <end position="92"/>
    </location>
</feature>
<evidence type="ECO:0000313" key="2">
    <source>
        <dbReference type="EMBL" id="ADG36096.1"/>
    </source>
</evidence>
<name>E5E4B2_9CAUD</name>
<gene>
    <name evidence="2" type="ORF">Acj61p131</name>
</gene>
<evidence type="ECO:0000313" key="3">
    <source>
        <dbReference type="Proteomes" id="UP000008730"/>
    </source>
</evidence>
<proteinExistence type="predicted"/>
<protein>
    <submittedName>
        <fullName evidence="2">Uncharacterized protein</fullName>
    </submittedName>
</protein>
<organism evidence="2 3">
    <name type="scientific">Acinetobacter phage Acj61</name>
    <dbReference type="NCBI Taxonomy" id="760732"/>
    <lineage>
        <taxon>Viruses</taxon>
        <taxon>Duplodnaviria</taxon>
        <taxon>Heunggongvirae</taxon>
        <taxon>Uroviricota</taxon>
        <taxon>Caudoviricetes</taxon>
        <taxon>Pantevenvirales</taxon>
        <taxon>Straboviridae</taxon>
        <taxon>Twarogvirinae</taxon>
        <taxon>Lasallevirus</taxon>
        <taxon>Lasallevirus Acj61</taxon>
        <taxon>Acinetobacter virus Acj61</taxon>
    </lineage>
</organism>
<keyword evidence="1" id="KW-1133">Transmembrane helix</keyword>
<keyword evidence="1" id="KW-0472">Membrane</keyword>
<keyword evidence="1" id="KW-0812">Transmembrane</keyword>
<dbReference type="GeneID" id="9926022"/>
<dbReference type="EMBL" id="GU911519">
    <property type="protein sequence ID" value="ADG36096.1"/>
    <property type="molecule type" value="Genomic_DNA"/>
</dbReference>
<keyword evidence="3" id="KW-1185">Reference proteome</keyword>
<dbReference type="OrthoDB" id="41290at10239"/>
<sequence>MKYKEGQYIIIWSMLQIFQISSVRKSGDLITLWVKNNDCEFPISSLEWQNKFVIKSPQNFANRVSNVESKITKLSSFIPMLILFILILAYSAM</sequence>
<dbReference type="RefSeq" id="YP_004009748.1">
    <property type="nucleotide sequence ID" value="NC_014661.1"/>
</dbReference>
<dbReference type="KEGG" id="vg:9926022"/>